<dbReference type="RefSeq" id="WP_012361543.1">
    <property type="nucleotide sequence ID" value="NC_010546.1"/>
</dbReference>
<dbReference type="HOGENOM" id="CLU_2862750_0_0_3"/>
<reference evidence="1 2" key="1">
    <citation type="journal article" date="2008" name="Proc. Natl. Acad. Sci. U.S.A.">
        <title>The genome of Cyanothece 51142, a unicellular diazotrophic cyanobacterium important in the marine nitrogen cycle.</title>
        <authorList>
            <person name="Welsh E.A."/>
            <person name="Liberton M."/>
            <person name="Stoeckel J."/>
            <person name="Loh T."/>
            <person name="Elvitigala T."/>
            <person name="Wang C."/>
            <person name="Wollam A."/>
            <person name="Fulton R.S."/>
            <person name="Clifton S.W."/>
            <person name="Jacobs J.M."/>
            <person name="Aurora R."/>
            <person name="Ghosh B.K."/>
            <person name="Sherman L.A."/>
            <person name="Smith R.D."/>
            <person name="Wilson R.K."/>
            <person name="Pakrasi H.B."/>
        </authorList>
    </citation>
    <scope>NUCLEOTIDE SEQUENCE [LARGE SCALE GENOMIC DNA]</scope>
    <source>
        <strain evidence="2">ATCC 51142 / BH68</strain>
    </source>
</reference>
<proteinExistence type="predicted"/>
<dbReference type="EMBL" id="CP000806">
    <property type="protein sequence ID" value="ACB50449.1"/>
    <property type="molecule type" value="Genomic_DNA"/>
</dbReference>
<name>B1WTY3_CROS5</name>
<organism evidence="1 2">
    <name type="scientific">Crocosphaera subtropica (strain ATCC 51142 / BH68)</name>
    <name type="common">Cyanothece sp. (strain ATCC 51142)</name>
    <dbReference type="NCBI Taxonomy" id="43989"/>
    <lineage>
        <taxon>Bacteria</taxon>
        <taxon>Bacillati</taxon>
        <taxon>Cyanobacteriota</taxon>
        <taxon>Cyanophyceae</taxon>
        <taxon>Oscillatoriophycideae</taxon>
        <taxon>Chroococcales</taxon>
        <taxon>Aphanothecaceae</taxon>
        <taxon>Crocosphaera</taxon>
        <taxon>Crocosphaera subtropica</taxon>
    </lineage>
</organism>
<evidence type="ECO:0000313" key="1">
    <source>
        <dbReference type="EMBL" id="ACB50449.1"/>
    </source>
</evidence>
<dbReference type="STRING" id="43989.cce_1099"/>
<accession>B1WTY3</accession>
<gene>
    <name evidence="1" type="ordered locus">cce_1099</name>
</gene>
<protein>
    <submittedName>
        <fullName evidence="1">Uncharacterized protein</fullName>
    </submittedName>
</protein>
<dbReference type="AlphaFoldDB" id="B1WTY3"/>
<evidence type="ECO:0000313" key="2">
    <source>
        <dbReference type="Proteomes" id="UP000001203"/>
    </source>
</evidence>
<dbReference type="Proteomes" id="UP000001203">
    <property type="component" value="Chromosome circular"/>
</dbReference>
<keyword evidence="2" id="KW-1185">Reference proteome</keyword>
<sequence length="62" mass="7554">METYTWSYLKKYPKQTKRLLGIDDNQLEQLIALGKLLHQKKKKRTKKQKLELINLVREVHLY</sequence>
<dbReference type="KEGG" id="cyt:cce_1099"/>